<dbReference type="EMBL" id="MNZO01000025">
    <property type="protein sequence ID" value="OIP87203.1"/>
    <property type="molecule type" value="Genomic_DNA"/>
</dbReference>
<comment type="caution">
    <text evidence="2">The sequence shown here is derived from an EMBL/GenBank/DDBJ whole genome shotgun (WGS) entry which is preliminary data.</text>
</comment>
<dbReference type="Proteomes" id="UP000182344">
    <property type="component" value="Unassembled WGS sequence"/>
</dbReference>
<accession>A0A1J5HRZ5</accession>
<evidence type="ECO:0000256" key="1">
    <source>
        <dbReference type="SAM" id="Phobius"/>
    </source>
</evidence>
<keyword evidence="1" id="KW-0812">Transmembrane</keyword>
<reference evidence="2 3" key="1">
    <citation type="journal article" date="2016" name="Environ. Microbiol.">
        <title>Genomic resolution of a cold subsurface aquifer community provides metabolic insights for novel microbes adapted to high CO concentrations.</title>
        <authorList>
            <person name="Probst A.J."/>
            <person name="Castelle C.J."/>
            <person name="Singh A."/>
            <person name="Brown C.T."/>
            <person name="Anantharaman K."/>
            <person name="Sharon I."/>
            <person name="Hug L.A."/>
            <person name="Burstein D."/>
            <person name="Emerson J.B."/>
            <person name="Thomas B.C."/>
            <person name="Banfield J.F."/>
        </authorList>
    </citation>
    <scope>NUCLEOTIDE SEQUENCE [LARGE SCALE GENOMIC DNA]</scope>
    <source>
        <strain evidence="2">CG2_30_35_20</strain>
    </source>
</reference>
<name>A0A1J5HRZ5_9BACT</name>
<evidence type="ECO:0000313" key="2">
    <source>
        <dbReference type="EMBL" id="OIP87203.1"/>
    </source>
</evidence>
<sequence length="250" mass="26610">MNYSGVRGQVAIVVLLISAMMLTLGLSMSKSETVEIKINANDELLKKAFDTAESGINFYLGTGGTNYSSPGNNSVADINVSKIGVGNSINFDEFVPAGSSESYWLVNHLDNGDIGTTYYAGVSVNVCNVGFTGSMEISYFYKNGANYNVARSGFNFGSKKVSGFTDTPPGCVNILTDNSPILLVVTPIINGGKFYIEATGGNIFSSQGENIVSEGKISTQASKKLSIRRRYKLPGFMVSGMMAEGKILSD</sequence>
<organism evidence="2 3">
    <name type="scientific">Candidatus Shapirobacteria bacterium CG2_30_35_20</name>
    <dbReference type="NCBI Taxonomy" id="1805376"/>
    <lineage>
        <taxon>Bacteria</taxon>
        <taxon>Candidatus Shapironibacteriota</taxon>
    </lineage>
</organism>
<gene>
    <name evidence="2" type="ORF">AUK05_01835</name>
</gene>
<keyword evidence="1" id="KW-1133">Transmembrane helix</keyword>
<dbReference type="STRING" id="1805376.AUK05_01835"/>
<evidence type="ECO:0000313" key="3">
    <source>
        <dbReference type="Proteomes" id="UP000182344"/>
    </source>
</evidence>
<proteinExistence type="predicted"/>
<evidence type="ECO:0008006" key="4">
    <source>
        <dbReference type="Google" id="ProtNLM"/>
    </source>
</evidence>
<protein>
    <recommendedName>
        <fullName evidence="4">Type 4 fimbrial biogenesis protein PilX N-terminal domain-containing protein</fullName>
    </recommendedName>
</protein>
<dbReference type="AlphaFoldDB" id="A0A1J5HRZ5"/>
<feature type="transmembrane region" description="Helical" evidence="1">
    <location>
        <begin position="6"/>
        <end position="27"/>
    </location>
</feature>
<keyword evidence="1" id="KW-0472">Membrane</keyword>